<gene>
    <name evidence="2" type="ORF">STAS_21091</name>
</gene>
<keyword evidence="3" id="KW-1185">Reference proteome</keyword>
<protein>
    <submittedName>
        <fullName evidence="2">Plant intracellular ras group-related LRR 3</fullName>
    </submittedName>
</protein>
<organism evidence="2 3">
    <name type="scientific">Striga asiatica</name>
    <name type="common">Asiatic witchweed</name>
    <name type="synonym">Buchnera asiatica</name>
    <dbReference type="NCBI Taxonomy" id="4170"/>
    <lineage>
        <taxon>Eukaryota</taxon>
        <taxon>Viridiplantae</taxon>
        <taxon>Streptophyta</taxon>
        <taxon>Embryophyta</taxon>
        <taxon>Tracheophyta</taxon>
        <taxon>Spermatophyta</taxon>
        <taxon>Magnoliopsida</taxon>
        <taxon>eudicotyledons</taxon>
        <taxon>Gunneridae</taxon>
        <taxon>Pentapetalae</taxon>
        <taxon>asterids</taxon>
        <taxon>lamiids</taxon>
        <taxon>Lamiales</taxon>
        <taxon>Orobanchaceae</taxon>
        <taxon>Buchnereae</taxon>
        <taxon>Striga</taxon>
    </lineage>
</organism>
<accession>A0A5A7QGW6</accession>
<dbReference type="Proteomes" id="UP000325081">
    <property type="component" value="Unassembled WGS sequence"/>
</dbReference>
<evidence type="ECO:0000256" key="1">
    <source>
        <dbReference type="SAM" id="MobiDB-lite"/>
    </source>
</evidence>
<proteinExistence type="predicted"/>
<feature type="compositionally biased region" description="Pro residues" evidence="1">
    <location>
        <begin position="123"/>
        <end position="133"/>
    </location>
</feature>
<reference evidence="3" key="1">
    <citation type="journal article" date="2019" name="Curr. Biol.">
        <title>Genome Sequence of Striga asiatica Provides Insight into the Evolution of Plant Parasitism.</title>
        <authorList>
            <person name="Yoshida S."/>
            <person name="Kim S."/>
            <person name="Wafula E.K."/>
            <person name="Tanskanen J."/>
            <person name="Kim Y.M."/>
            <person name="Honaas L."/>
            <person name="Yang Z."/>
            <person name="Spallek T."/>
            <person name="Conn C.E."/>
            <person name="Ichihashi Y."/>
            <person name="Cheong K."/>
            <person name="Cui S."/>
            <person name="Der J.P."/>
            <person name="Gundlach H."/>
            <person name="Jiao Y."/>
            <person name="Hori C."/>
            <person name="Ishida J.K."/>
            <person name="Kasahara H."/>
            <person name="Kiba T."/>
            <person name="Kim M.S."/>
            <person name="Koo N."/>
            <person name="Laohavisit A."/>
            <person name="Lee Y.H."/>
            <person name="Lumba S."/>
            <person name="McCourt P."/>
            <person name="Mortimer J.C."/>
            <person name="Mutuku J.M."/>
            <person name="Nomura T."/>
            <person name="Sasaki-Sekimoto Y."/>
            <person name="Seto Y."/>
            <person name="Wang Y."/>
            <person name="Wakatake T."/>
            <person name="Sakakibara H."/>
            <person name="Demura T."/>
            <person name="Yamaguchi S."/>
            <person name="Yoneyama K."/>
            <person name="Manabe R.I."/>
            <person name="Nelson D.C."/>
            <person name="Schulman A.H."/>
            <person name="Timko M.P."/>
            <person name="dePamphilis C.W."/>
            <person name="Choi D."/>
            <person name="Shirasu K."/>
        </authorList>
    </citation>
    <scope>NUCLEOTIDE SEQUENCE [LARGE SCALE GENOMIC DNA]</scope>
    <source>
        <strain evidence="3">cv. UVA1</strain>
    </source>
</reference>
<evidence type="ECO:0000313" key="2">
    <source>
        <dbReference type="EMBL" id="GER44198.1"/>
    </source>
</evidence>
<evidence type="ECO:0000313" key="3">
    <source>
        <dbReference type="Proteomes" id="UP000325081"/>
    </source>
</evidence>
<feature type="region of interest" description="Disordered" evidence="1">
    <location>
        <begin position="66"/>
        <end position="94"/>
    </location>
</feature>
<comment type="caution">
    <text evidence="2">The sequence shown here is derived from an EMBL/GenBank/DDBJ whole genome shotgun (WGS) entry which is preliminary data.</text>
</comment>
<sequence>MAAKAAVQPNGLGGSLGRRVRPSRASSDRDGWRASENSSVQTVTEAQACCDVGTRRYISTCRRRTAVAGEKPPERVQTVVHRQPNHHSPPTTSFAQSVAHRYPIHTQIALAPPSLRLPRSSPTFPPALRPEPPSITQNHRPHPVLTEDASTPPRRSATAQIAARRTSTIPRHPDPTAKY</sequence>
<dbReference type="AlphaFoldDB" id="A0A5A7QGW6"/>
<dbReference type="EMBL" id="BKCP01006848">
    <property type="protein sequence ID" value="GER44198.1"/>
    <property type="molecule type" value="Genomic_DNA"/>
</dbReference>
<feature type="region of interest" description="Disordered" evidence="1">
    <location>
        <begin position="1"/>
        <end position="40"/>
    </location>
</feature>
<feature type="region of interest" description="Disordered" evidence="1">
    <location>
        <begin position="114"/>
        <end position="179"/>
    </location>
</feature>
<name>A0A5A7QGW6_STRAF</name>